<accession>A0A0G4N1I8</accession>
<evidence type="ECO:0000313" key="2">
    <source>
        <dbReference type="Proteomes" id="UP000044602"/>
    </source>
</evidence>
<dbReference type="Proteomes" id="UP000044602">
    <property type="component" value="Unassembled WGS sequence"/>
</dbReference>
<proteinExistence type="predicted"/>
<dbReference type="AlphaFoldDB" id="A0A0G4N1I8"/>
<name>A0A0G4N1I8_VERLO</name>
<organism evidence="1 2">
    <name type="scientific">Verticillium longisporum</name>
    <name type="common">Verticillium dahliae var. longisporum</name>
    <dbReference type="NCBI Taxonomy" id="100787"/>
    <lineage>
        <taxon>Eukaryota</taxon>
        <taxon>Fungi</taxon>
        <taxon>Dikarya</taxon>
        <taxon>Ascomycota</taxon>
        <taxon>Pezizomycotina</taxon>
        <taxon>Sordariomycetes</taxon>
        <taxon>Hypocreomycetidae</taxon>
        <taxon>Glomerellales</taxon>
        <taxon>Plectosphaerellaceae</taxon>
        <taxon>Verticillium</taxon>
    </lineage>
</organism>
<reference evidence="1 2" key="1">
    <citation type="submission" date="2015-05" db="EMBL/GenBank/DDBJ databases">
        <authorList>
            <person name="Wang D.B."/>
            <person name="Wang M."/>
        </authorList>
    </citation>
    <scope>NUCLEOTIDE SEQUENCE [LARGE SCALE GENOMIC DNA]</scope>
    <source>
        <strain evidence="1">VL1</strain>
    </source>
</reference>
<protein>
    <submittedName>
        <fullName evidence="1">Uncharacterized protein</fullName>
    </submittedName>
</protein>
<evidence type="ECO:0000313" key="1">
    <source>
        <dbReference type="EMBL" id="CRK40298.1"/>
    </source>
</evidence>
<feature type="non-terminal residue" evidence="1">
    <location>
        <position position="1"/>
    </location>
</feature>
<keyword evidence="2" id="KW-1185">Reference proteome</keyword>
<dbReference type="EMBL" id="CVQH01026220">
    <property type="protein sequence ID" value="CRK40298.1"/>
    <property type="molecule type" value="Genomic_DNA"/>
</dbReference>
<sequence>RLHRGRQADGRVWYRVCHA</sequence>
<gene>
    <name evidence="1" type="ORF">BN1708_020693</name>
</gene>